<keyword evidence="5 10" id="KW-0732">Signal</keyword>
<dbReference type="EC" id="3.2.1.8" evidence="3"/>
<sequence length="733" mass="82463">MIIRTLYLLAFYLISFSGFAQNTMYADWTSISGSSSNIREASFHQNEEDISKFSDYPDFSVDKEVKVSFFVKSEITIDLKVSFQMVGLDADDQSITKYPNLNGDDLATDHPYKNGSSCTVIPGEDWVEVSFANNANDISAFQSLKSISEWKTRIVFGAPASGSTEGKIWFRDLDVQWAGSSANELESISYELDGEDWDHKIDDADDWAFGYEYFEEQGSTLEIPTGRRLREIAADRFVYDRIYIGGATHGKLFGTASLEILNREFSYITPANDYKQSYIHPEPDKWRWEVSDQWADSAALNGQVIRMHSPISPQASKWAKDDSRTAAELETNMTEYMTELCKHFNGHPNIKWMDVVNETVERDGNWFGPKEGVDLWENPWPLIGYDETEDGLNPPSYIRMAFEIASEHAPDIKLIYNQHGDMEDPMWEKTKATVLYLKSLGLRVDGIGWQAHLETDFLDIPDVISKLEDLIDWAHANDLEFHVTENDVDIEDGDGNENQAEVFATVVEAVLSKAPSGVVTWNAWMVRDSDGQGAAGLPAMFDAEGTAKPAYYAVQQVLEEIVIDATLTTSVIGEGSINEVDGTYLLNSEITLTATPADGYVFSHWEGTAPGEENPKTISLTENYHLTSHFITEEEAQEEEEIEIILGEISNQKEEIKIYPNPVSNSDIKIQLSEKISGTVTVALYNMEGHHLYSNTYSSQPLEIPLDSSWAQGVYLLRIGFENQLVNKKIVIE</sequence>
<evidence type="ECO:0000256" key="9">
    <source>
        <dbReference type="ARBA" id="ARBA00023326"/>
    </source>
</evidence>
<dbReference type="InterPro" id="IPR044060">
    <property type="entry name" value="Bacterial_rp_domain"/>
</dbReference>
<dbReference type="PROSITE" id="PS51760">
    <property type="entry name" value="GH10_2"/>
    <property type="match status" value="1"/>
</dbReference>
<proteinExistence type="inferred from homology"/>
<protein>
    <recommendedName>
        <fullName evidence="3">endo-1,4-beta-xylanase</fullName>
        <ecNumber evidence="3">3.2.1.8</ecNumber>
    </recommendedName>
</protein>
<dbReference type="Gene3D" id="3.20.20.80">
    <property type="entry name" value="Glycosidases"/>
    <property type="match status" value="1"/>
</dbReference>
<dbReference type="RefSeq" id="WP_084372244.1">
    <property type="nucleotide sequence ID" value="NZ_FWYF01000002.1"/>
</dbReference>
<evidence type="ECO:0000256" key="8">
    <source>
        <dbReference type="ARBA" id="ARBA00023295"/>
    </source>
</evidence>
<dbReference type="GO" id="GO:0045493">
    <property type="term" value="P:xylan catabolic process"/>
    <property type="evidence" value="ECO:0007669"/>
    <property type="project" value="UniProtKB-KW"/>
</dbReference>
<dbReference type="InterPro" id="IPR026444">
    <property type="entry name" value="Secre_tail"/>
</dbReference>
<evidence type="ECO:0000313" key="12">
    <source>
        <dbReference type="EMBL" id="SMD33833.1"/>
    </source>
</evidence>
<feature type="domain" description="GH10" evidence="11">
    <location>
        <begin position="255"/>
        <end position="557"/>
    </location>
</feature>
<feature type="chain" id="PRO_5012958418" description="endo-1,4-beta-xylanase" evidence="10">
    <location>
        <begin position="21"/>
        <end position="733"/>
    </location>
</feature>
<evidence type="ECO:0000256" key="1">
    <source>
        <dbReference type="ARBA" id="ARBA00000681"/>
    </source>
</evidence>
<accession>A0A1W2GB33</accession>
<dbReference type="SUPFAM" id="SSF51445">
    <property type="entry name" value="(Trans)glycosidases"/>
    <property type="match status" value="1"/>
</dbReference>
<reference evidence="12 13" key="1">
    <citation type="submission" date="2017-04" db="EMBL/GenBank/DDBJ databases">
        <authorList>
            <person name="Afonso C.L."/>
            <person name="Miller P.J."/>
            <person name="Scott M.A."/>
            <person name="Spackman E."/>
            <person name="Goraichik I."/>
            <person name="Dimitrov K.M."/>
            <person name="Suarez D.L."/>
            <person name="Swayne D.E."/>
        </authorList>
    </citation>
    <scope>NUCLEOTIDE SEQUENCE [LARGE SCALE GENOMIC DNA]</scope>
    <source>
        <strain evidence="12 13">DSM 26133</strain>
    </source>
</reference>
<dbReference type="OrthoDB" id="9809277at2"/>
<dbReference type="Pfam" id="PF00331">
    <property type="entry name" value="Glyco_hydro_10"/>
    <property type="match status" value="1"/>
</dbReference>
<keyword evidence="9" id="KW-0624">Polysaccharide degradation</keyword>
<keyword evidence="4" id="KW-0858">Xylan degradation</keyword>
<evidence type="ECO:0000313" key="13">
    <source>
        <dbReference type="Proteomes" id="UP000192472"/>
    </source>
</evidence>
<evidence type="ECO:0000259" key="11">
    <source>
        <dbReference type="PROSITE" id="PS51760"/>
    </source>
</evidence>
<feature type="signal peptide" evidence="10">
    <location>
        <begin position="1"/>
        <end position="20"/>
    </location>
</feature>
<keyword evidence="6" id="KW-0378">Hydrolase</keyword>
<evidence type="ECO:0000256" key="3">
    <source>
        <dbReference type="ARBA" id="ARBA00012590"/>
    </source>
</evidence>
<evidence type="ECO:0000256" key="4">
    <source>
        <dbReference type="ARBA" id="ARBA00022651"/>
    </source>
</evidence>
<dbReference type="AlphaFoldDB" id="A0A1W2GB33"/>
<dbReference type="PANTHER" id="PTHR31490">
    <property type="entry name" value="GLYCOSYL HYDROLASE"/>
    <property type="match status" value="1"/>
</dbReference>
<keyword evidence="7" id="KW-0119">Carbohydrate metabolism</keyword>
<comment type="catalytic activity">
    <reaction evidence="1">
        <text>Endohydrolysis of (1-&gt;4)-beta-D-xylosidic linkages in xylans.</text>
        <dbReference type="EC" id="3.2.1.8"/>
    </reaction>
</comment>
<evidence type="ECO:0000256" key="6">
    <source>
        <dbReference type="ARBA" id="ARBA00022801"/>
    </source>
</evidence>
<dbReference type="InterPro" id="IPR017853">
    <property type="entry name" value="GH"/>
</dbReference>
<dbReference type="GO" id="GO:0031176">
    <property type="term" value="F:endo-1,4-beta-xylanase activity"/>
    <property type="evidence" value="ECO:0007669"/>
    <property type="project" value="UniProtKB-EC"/>
</dbReference>
<dbReference type="Pfam" id="PF18998">
    <property type="entry name" value="Flg_new_2"/>
    <property type="match status" value="1"/>
</dbReference>
<keyword evidence="13" id="KW-1185">Reference proteome</keyword>
<dbReference type="EMBL" id="FWYF01000002">
    <property type="protein sequence ID" value="SMD33833.1"/>
    <property type="molecule type" value="Genomic_DNA"/>
</dbReference>
<dbReference type="InterPro" id="IPR001000">
    <property type="entry name" value="GH10_dom"/>
</dbReference>
<dbReference type="Pfam" id="PF18962">
    <property type="entry name" value="Por_Secre_tail"/>
    <property type="match status" value="1"/>
</dbReference>
<dbReference type="PANTHER" id="PTHR31490:SF88">
    <property type="entry name" value="BETA-XYLANASE"/>
    <property type="match status" value="1"/>
</dbReference>
<evidence type="ECO:0000256" key="7">
    <source>
        <dbReference type="ARBA" id="ARBA00023277"/>
    </source>
</evidence>
<dbReference type="Proteomes" id="UP000192472">
    <property type="component" value="Unassembled WGS sequence"/>
</dbReference>
<keyword evidence="8" id="KW-0326">Glycosidase</keyword>
<name>A0A1W2GB33_REIFA</name>
<evidence type="ECO:0000256" key="10">
    <source>
        <dbReference type="SAM" id="SignalP"/>
    </source>
</evidence>
<dbReference type="SMART" id="SM00633">
    <property type="entry name" value="Glyco_10"/>
    <property type="match status" value="1"/>
</dbReference>
<dbReference type="STRING" id="692418.SAMN04488029_1694"/>
<gene>
    <name evidence="12" type="ORF">SAMN04488029_1694</name>
</gene>
<organism evidence="12 13">
    <name type="scientific">Reichenbachiella faecimaris</name>
    <dbReference type="NCBI Taxonomy" id="692418"/>
    <lineage>
        <taxon>Bacteria</taxon>
        <taxon>Pseudomonadati</taxon>
        <taxon>Bacteroidota</taxon>
        <taxon>Cytophagia</taxon>
        <taxon>Cytophagales</taxon>
        <taxon>Reichenbachiellaceae</taxon>
        <taxon>Reichenbachiella</taxon>
    </lineage>
</organism>
<dbReference type="InterPro" id="IPR044846">
    <property type="entry name" value="GH10"/>
</dbReference>
<dbReference type="NCBIfam" id="TIGR04183">
    <property type="entry name" value="Por_Secre_tail"/>
    <property type="match status" value="1"/>
</dbReference>
<evidence type="ECO:0000256" key="2">
    <source>
        <dbReference type="ARBA" id="ARBA00007495"/>
    </source>
</evidence>
<evidence type="ECO:0000256" key="5">
    <source>
        <dbReference type="ARBA" id="ARBA00022729"/>
    </source>
</evidence>
<comment type="similarity">
    <text evidence="2">Belongs to the glycosyl hydrolase 10 (cellulase F) family.</text>
</comment>